<dbReference type="InterPro" id="IPR018633">
    <property type="entry name" value="DUF2357"/>
</dbReference>
<dbReference type="Pfam" id="PF09823">
    <property type="entry name" value="DUF2357"/>
    <property type="match status" value="1"/>
</dbReference>
<reference evidence="2 3" key="1">
    <citation type="submission" date="2015-09" db="EMBL/GenBank/DDBJ databases">
        <title>Genome sequencing project for genomic taxonomy and phylogenomics of Bacillus-like bacteria.</title>
        <authorList>
            <person name="Liu B."/>
            <person name="Wang J."/>
            <person name="Zhu Y."/>
            <person name="Liu G."/>
            <person name="Chen Q."/>
            <person name="Chen Z."/>
            <person name="Lan J."/>
            <person name="Che J."/>
            <person name="Ge C."/>
            <person name="Shi H."/>
            <person name="Pan Z."/>
            <person name="Liu X."/>
        </authorList>
    </citation>
    <scope>NUCLEOTIDE SEQUENCE [LARGE SCALE GENOMIC DNA]</scope>
    <source>
        <strain evidence="2 3">DSM 19153</strain>
    </source>
</reference>
<accession>A0A9D5I0W6</accession>
<gene>
    <name evidence="2" type="ORF">AN965_17045</name>
</gene>
<comment type="caution">
    <text evidence="2">The sequence shown here is derived from an EMBL/GenBank/DDBJ whole genome shotgun (WGS) entry which is preliminary data.</text>
</comment>
<feature type="domain" description="DUF2357" evidence="1">
    <location>
        <begin position="128"/>
        <end position="381"/>
    </location>
</feature>
<dbReference type="InterPro" id="IPR007505">
    <property type="entry name" value="PDDEXK_7"/>
</dbReference>
<dbReference type="EMBL" id="LJJD01000037">
    <property type="protein sequence ID" value="KQL55782.1"/>
    <property type="molecule type" value="Genomic_DNA"/>
</dbReference>
<evidence type="ECO:0000313" key="3">
    <source>
        <dbReference type="Proteomes" id="UP000051061"/>
    </source>
</evidence>
<dbReference type="GO" id="GO:0004519">
    <property type="term" value="F:endonuclease activity"/>
    <property type="evidence" value="ECO:0007669"/>
    <property type="project" value="UniProtKB-KW"/>
</dbReference>
<dbReference type="Pfam" id="PF04411">
    <property type="entry name" value="PDDEXK_7"/>
    <property type="match status" value="1"/>
</dbReference>
<keyword evidence="2" id="KW-0255">Endonuclease</keyword>
<evidence type="ECO:0000259" key="1">
    <source>
        <dbReference type="Pfam" id="PF09823"/>
    </source>
</evidence>
<keyword evidence="3" id="KW-1185">Reference proteome</keyword>
<proteinExistence type="predicted"/>
<name>A0A9D5I0W6_9BACI</name>
<keyword evidence="2" id="KW-0540">Nuclease</keyword>
<organism evidence="2 3">
    <name type="scientific">Alkalicoccobacillus plakortidis</name>
    <dbReference type="NCBI Taxonomy" id="444060"/>
    <lineage>
        <taxon>Bacteria</taxon>
        <taxon>Bacillati</taxon>
        <taxon>Bacillota</taxon>
        <taxon>Bacilli</taxon>
        <taxon>Bacillales</taxon>
        <taxon>Bacillaceae</taxon>
        <taxon>Alkalicoccobacillus</taxon>
    </lineage>
</organism>
<dbReference type="Proteomes" id="UP000051061">
    <property type="component" value="Unassembled WGS sequence"/>
</dbReference>
<protein>
    <submittedName>
        <fullName evidence="2">Restriction endonuclease</fullName>
    </submittedName>
</protein>
<sequence length="819" mass="95605">MALHPSGSAREEVELLQIETACFSFIVKGRPYHPRYEGLQTYRSLDFHDEMECKADGKEVESIKVFDVDHQHLVLLDEGPFRPIFFEQTTYQFLIIPKNDRKVSFHHEFHLFRNAVSELNVGSQSLLMGQLNFGSEVGLSTFEVRSETETLLTTTIEIFPAKLDYKEDYRQLLNEVNDEIYNLSYHFLRKTHLGATIRIDGQPTMSEFYRLFTYHFDSFVKAITRIEAQPHHNLQKTYELERADKVKRLDSYSRKQLRKNGRLFVEHPMGLEVNGKTLLPSKALNRQMYVVYNTPENQYIKWMMERVVEKLIDLTKQLSSRSRYQAVDEFAVVRSEVMEKLNALKHKLRTPFWQGIKATPMTQFNTVLQMAPGYRDVLHIYLTVSKGLALFGQQYQMSVKNVAELYEYWTFLKVGQILSKRYLSISQDVVSATSNGLFVNLDASKSASRLFEHPLTGEKMKLTYQKREWNPTTTQLPDIVLSVTKKGMNQSFNYVFDAKYRIDFAAEESYYGLKYQIPGPMEEDINTMHRYRDAIVHKRQGPYEQTAFGAYVLFPFGFEEGYREHQFFKSIEEVNIGGLPFLPSTTKLVEELIENIVEKSPSELHDEGILPQGTKHKWQSELDEFVLITNVSTIDNYKESLHKKEYKIPINTLPRDWRKATHLALYVGKKVNETNGVVCYGRIEDISIRDQQMTFCMESWQSIDPIKPVRYGIANTMMTTLTQLREANELPELFMKSKEEALIWKLLRRVSDKVKIELTENELDQATGIRHFTVKDIEVKVKGTKVQFRRAGVIKIFERDELTKSLYKIFRSLVTMMKE</sequence>
<dbReference type="AlphaFoldDB" id="A0A9D5I0W6"/>
<evidence type="ECO:0000313" key="2">
    <source>
        <dbReference type="EMBL" id="KQL55782.1"/>
    </source>
</evidence>
<keyword evidence="2" id="KW-0378">Hydrolase</keyword>
<dbReference type="REBASE" id="141401">
    <property type="entry name" value="Bpl19153McrBP"/>
</dbReference>